<dbReference type="PANTHER" id="PTHR11360:SF284">
    <property type="entry name" value="EG:103B4.3 PROTEIN-RELATED"/>
    <property type="match status" value="1"/>
</dbReference>
<dbReference type="EMBL" id="CP092870">
    <property type="protein sequence ID" value="UYV71566.1"/>
    <property type="molecule type" value="Genomic_DNA"/>
</dbReference>
<feature type="transmembrane region" description="Helical" evidence="2">
    <location>
        <begin position="230"/>
        <end position="250"/>
    </location>
</feature>
<dbReference type="Gene3D" id="1.20.1250.20">
    <property type="entry name" value="MFS general substrate transporter like domains"/>
    <property type="match status" value="1"/>
</dbReference>
<evidence type="ECO:0000259" key="3">
    <source>
        <dbReference type="PROSITE" id="PS50850"/>
    </source>
</evidence>
<organism evidence="4 5">
    <name type="scientific">Cordylochernes scorpioides</name>
    <dbReference type="NCBI Taxonomy" id="51811"/>
    <lineage>
        <taxon>Eukaryota</taxon>
        <taxon>Metazoa</taxon>
        <taxon>Ecdysozoa</taxon>
        <taxon>Arthropoda</taxon>
        <taxon>Chelicerata</taxon>
        <taxon>Arachnida</taxon>
        <taxon>Pseudoscorpiones</taxon>
        <taxon>Cheliferoidea</taxon>
        <taxon>Chernetidae</taxon>
        <taxon>Cordylochernes</taxon>
    </lineage>
</organism>
<feature type="domain" description="Major facilitator superfamily (MFS) profile" evidence="3">
    <location>
        <begin position="1"/>
        <end position="325"/>
    </location>
</feature>
<feature type="transmembrane region" description="Helical" evidence="2">
    <location>
        <begin position="6"/>
        <end position="22"/>
    </location>
</feature>
<feature type="transmembrane region" description="Helical" evidence="2">
    <location>
        <begin position="29"/>
        <end position="53"/>
    </location>
</feature>
<feature type="transmembrane region" description="Helical" evidence="2">
    <location>
        <begin position="256"/>
        <end position="277"/>
    </location>
</feature>
<evidence type="ECO:0000313" key="5">
    <source>
        <dbReference type="Proteomes" id="UP001235939"/>
    </source>
</evidence>
<dbReference type="SUPFAM" id="SSF103473">
    <property type="entry name" value="MFS general substrate transporter"/>
    <property type="match status" value="1"/>
</dbReference>
<comment type="subcellular location">
    <subcellularLocation>
        <location evidence="1">Membrane</location>
        <topology evidence="1">Multi-pass membrane protein</topology>
    </subcellularLocation>
</comment>
<dbReference type="Pfam" id="PF07690">
    <property type="entry name" value="MFS_1"/>
    <property type="match status" value="1"/>
</dbReference>
<dbReference type="InterPro" id="IPR011701">
    <property type="entry name" value="MFS"/>
</dbReference>
<keyword evidence="2" id="KW-0472">Membrane</keyword>
<feature type="transmembrane region" description="Helical" evidence="2">
    <location>
        <begin position="59"/>
        <end position="79"/>
    </location>
</feature>
<evidence type="ECO:0000256" key="2">
    <source>
        <dbReference type="SAM" id="Phobius"/>
    </source>
</evidence>
<keyword evidence="2" id="KW-1133">Transmembrane helix</keyword>
<dbReference type="PROSITE" id="PS50850">
    <property type="entry name" value="MFS"/>
    <property type="match status" value="1"/>
</dbReference>
<sequence length="325" mass="34959">MGRGIGYGMMYLPAVVTVGLFFKKRLALATGIAVCGTGAGTFIIPIIINYFLVPYGWRFTFLVLGILNFSCVLPGLAFIKNKPPRVPPIALVPPDVVWTDTKNFEEVDLESENEEDSPEIDEKVVHSNLALTTSQMNMFGGSELSLSVTGSSSLFDLSLLKDLRLLFLASSGLFTVAASMTVYTYIAMFAKDVGMPEGQSSMFLSVVGLSNTLGRILLGAFTDSPHVSALVLNHIGLLGGGLVVALWPFFPFLEAFYINSILFGLSIATFGSLRSVITVEYLGRDKLSRAFGLQVVVQGISGLAAPPLGGKYVNILDNYLSVKDT</sequence>
<dbReference type="InterPro" id="IPR050327">
    <property type="entry name" value="Proton-linked_MCT"/>
</dbReference>
<dbReference type="PANTHER" id="PTHR11360">
    <property type="entry name" value="MONOCARBOXYLATE TRANSPORTER"/>
    <property type="match status" value="1"/>
</dbReference>
<evidence type="ECO:0000313" key="4">
    <source>
        <dbReference type="EMBL" id="UYV71566.1"/>
    </source>
</evidence>
<feature type="transmembrane region" description="Helical" evidence="2">
    <location>
        <begin position="165"/>
        <end position="188"/>
    </location>
</feature>
<name>A0ABY6KTS4_9ARAC</name>
<keyword evidence="5" id="KW-1185">Reference proteome</keyword>
<reference evidence="4 5" key="1">
    <citation type="submission" date="2022-01" db="EMBL/GenBank/DDBJ databases">
        <title>A chromosomal length assembly of Cordylochernes scorpioides.</title>
        <authorList>
            <person name="Zeh D."/>
            <person name="Zeh J."/>
        </authorList>
    </citation>
    <scope>NUCLEOTIDE SEQUENCE [LARGE SCALE GENOMIC DNA]</scope>
    <source>
        <strain evidence="4">IN4F17</strain>
        <tissue evidence="4">Whole Body</tissue>
    </source>
</reference>
<proteinExistence type="predicted"/>
<dbReference type="InterPro" id="IPR020846">
    <property type="entry name" value="MFS_dom"/>
</dbReference>
<dbReference type="Proteomes" id="UP001235939">
    <property type="component" value="Chromosome 08"/>
</dbReference>
<gene>
    <name evidence="4" type="ORF">LAZ67_8003705</name>
</gene>
<dbReference type="InterPro" id="IPR036259">
    <property type="entry name" value="MFS_trans_sf"/>
</dbReference>
<protein>
    <recommendedName>
        <fullName evidence="3">Major facilitator superfamily (MFS) profile domain-containing protein</fullName>
    </recommendedName>
</protein>
<keyword evidence="2" id="KW-0812">Transmembrane</keyword>
<feature type="transmembrane region" description="Helical" evidence="2">
    <location>
        <begin position="200"/>
        <end position="218"/>
    </location>
</feature>
<evidence type="ECO:0000256" key="1">
    <source>
        <dbReference type="ARBA" id="ARBA00004141"/>
    </source>
</evidence>
<accession>A0ABY6KTS4</accession>